<keyword evidence="1" id="KW-0813">Transport</keyword>
<evidence type="ECO:0000256" key="1">
    <source>
        <dbReference type="ARBA" id="ARBA00022448"/>
    </source>
</evidence>
<dbReference type="InterPro" id="IPR010574">
    <property type="entry name" value="Ala_export_AlaE"/>
</dbReference>
<evidence type="ECO:0000256" key="2">
    <source>
        <dbReference type="ARBA" id="ARBA00022475"/>
    </source>
</evidence>
<organism evidence="9 10">
    <name type="scientific">Phyllobacterium pellucidum</name>
    <dbReference type="NCBI Taxonomy" id="2740464"/>
    <lineage>
        <taxon>Bacteria</taxon>
        <taxon>Pseudomonadati</taxon>
        <taxon>Pseudomonadota</taxon>
        <taxon>Alphaproteobacteria</taxon>
        <taxon>Hyphomicrobiales</taxon>
        <taxon>Phyllobacteriaceae</taxon>
        <taxon>Phyllobacterium</taxon>
    </lineage>
</organism>
<dbReference type="Proteomes" id="UP000550508">
    <property type="component" value="Unassembled WGS sequence"/>
</dbReference>
<keyword evidence="2" id="KW-1003">Cell membrane</keyword>
<keyword evidence="7 8" id="KW-0472">Membrane</keyword>
<sequence>MRQFFADTFALIVFSTVAGIAVEFFIVGLTPSQVFQARLAAIPVIVVTARPYGIYRDWLFALFDAPTGNRAKKTAVDISAFVTFQVPIYCAILALAGATIMQIVTAVGSAIIVLTASGRPYGLFLEWSRKLFGVYKNA</sequence>
<feature type="transmembrane region" description="Helical" evidence="8">
    <location>
        <begin position="74"/>
        <end position="94"/>
    </location>
</feature>
<evidence type="ECO:0000256" key="4">
    <source>
        <dbReference type="ARBA" id="ARBA00022692"/>
    </source>
</evidence>
<proteinExistence type="predicted"/>
<evidence type="ECO:0000313" key="9">
    <source>
        <dbReference type="EMBL" id="NTS33184.1"/>
    </source>
</evidence>
<keyword evidence="4 8" id="KW-0812">Transmembrane</keyword>
<keyword evidence="10" id="KW-1185">Reference proteome</keyword>
<dbReference type="AlphaFoldDB" id="A0A849VWJ1"/>
<evidence type="ECO:0000256" key="5">
    <source>
        <dbReference type="ARBA" id="ARBA00022970"/>
    </source>
</evidence>
<reference evidence="9 10" key="1">
    <citation type="submission" date="2020-05" db="EMBL/GenBank/DDBJ databases">
        <authorList>
            <person name="Kim M.K."/>
        </authorList>
    </citation>
    <scope>NUCLEOTIDE SEQUENCE [LARGE SCALE GENOMIC DNA]</scope>
    <source>
        <strain evidence="9 10">BT25</strain>
    </source>
</reference>
<keyword evidence="6 8" id="KW-1133">Transmembrane helix</keyword>
<accession>A0A849VWJ1</accession>
<dbReference type="GO" id="GO:0034639">
    <property type="term" value="F:L-amino acid efflux transmembrane transporter activity"/>
    <property type="evidence" value="ECO:0007669"/>
    <property type="project" value="InterPro"/>
</dbReference>
<evidence type="ECO:0000256" key="6">
    <source>
        <dbReference type="ARBA" id="ARBA00022989"/>
    </source>
</evidence>
<feature type="transmembrane region" description="Helical" evidence="8">
    <location>
        <begin position="100"/>
        <end position="121"/>
    </location>
</feature>
<dbReference type="Pfam" id="PF06610">
    <property type="entry name" value="AlaE"/>
    <property type="match status" value="1"/>
</dbReference>
<dbReference type="GO" id="GO:0016020">
    <property type="term" value="C:membrane"/>
    <property type="evidence" value="ECO:0007669"/>
    <property type="project" value="InterPro"/>
</dbReference>
<comment type="caution">
    <text evidence="9">The sequence shown here is derived from an EMBL/GenBank/DDBJ whole genome shotgun (WGS) entry which is preliminary data.</text>
</comment>
<name>A0A849VWJ1_9HYPH</name>
<evidence type="ECO:0000256" key="7">
    <source>
        <dbReference type="ARBA" id="ARBA00023136"/>
    </source>
</evidence>
<evidence type="ECO:0000256" key="3">
    <source>
        <dbReference type="ARBA" id="ARBA00022519"/>
    </source>
</evidence>
<dbReference type="EMBL" id="JABUMX010000004">
    <property type="protein sequence ID" value="NTS33184.1"/>
    <property type="molecule type" value="Genomic_DNA"/>
</dbReference>
<protein>
    <submittedName>
        <fullName evidence="9">L-alanine exporter AlaE</fullName>
    </submittedName>
</protein>
<gene>
    <name evidence="9" type="primary">alaE</name>
    <name evidence="9" type="ORF">HQ945_18185</name>
</gene>
<keyword evidence="5" id="KW-0029">Amino-acid transport</keyword>
<feature type="transmembrane region" description="Helical" evidence="8">
    <location>
        <begin position="35"/>
        <end position="53"/>
    </location>
</feature>
<feature type="transmembrane region" description="Helical" evidence="8">
    <location>
        <begin position="9"/>
        <end position="29"/>
    </location>
</feature>
<evidence type="ECO:0000256" key="8">
    <source>
        <dbReference type="SAM" id="Phobius"/>
    </source>
</evidence>
<dbReference type="RefSeq" id="WP_174208361.1">
    <property type="nucleotide sequence ID" value="NZ_JABUMX010000004.1"/>
</dbReference>
<keyword evidence="3" id="KW-0997">Cell inner membrane</keyword>
<evidence type="ECO:0000313" key="10">
    <source>
        <dbReference type="Proteomes" id="UP000550508"/>
    </source>
</evidence>